<feature type="compositionally biased region" description="Acidic residues" evidence="1">
    <location>
        <begin position="195"/>
        <end position="204"/>
    </location>
</feature>
<reference evidence="2 3" key="1">
    <citation type="submission" date="2024-01" db="EMBL/GenBank/DDBJ databases">
        <authorList>
            <person name="Allen C."/>
            <person name="Tagirdzhanova G."/>
        </authorList>
    </citation>
    <scope>NUCLEOTIDE SEQUENCE [LARGE SCALE GENOMIC DNA]</scope>
    <source>
        <strain evidence="2 3">CBS 573.63</strain>
    </source>
</reference>
<organism evidence="2 3">
    <name type="scientific">Sporothrix epigloea</name>
    <dbReference type="NCBI Taxonomy" id="1892477"/>
    <lineage>
        <taxon>Eukaryota</taxon>
        <taxon>Fungi</taxon>
        <taxon>Dikarya</taxon>
        <taxon>Ascomycota</taxon>
        <taxon>Pezizomycotina</taxon>
        <taxon>Sordariomycetes</taxon>
        <taxon>Sordariomycetidae</taxon>
        <taxon>Ophiostomatales</taxon>
        <taxon>Ophiostomataceae</taxon>
        <taxon>Sporothrix</taxon>
    </lineage>
</organism>
<name>A0ABP0DKK4_9PEZI</name>
<dbReference type="EMBL" id="CAWUOM010000050">
    <property type="protein sequence ID" value="CAK7268785.1"/>
    <property type="molecule type" value="Genomic_DNA"/>
</dbReference>
<sequence>MAYQQLPYVQTHPPPGYGPPGSTAYFTAQQPGGQYVPISSNPAFYQAQGTVGMVGNSFAPPGVPPGMPPGVALGTVYGMGNGGQMFNGWPGSLEEQEKQRAQAEAQAQAQAQAETQPLPQTRSKRSVNKHSANKKEMNGPSKSWDQVVADIKGEQEAYGGSQDDRGSYDHCDCSGSESSCSGSEGVNSNDNREKEDDDDDDGDTDVAIQPGGTGRVVVYLNHKNQNRPPNRTCFLVSARRMRAEARRWLHMCHRGSDRYDTTVGDGAAVVGMYWLLQALHTGLGEGTGNEYNYDSGDVDGYRLRTRATSTTTPRALSAALPTELPARVFAYATMFAHQFGVLDRGPQALPDSTSKDEATDGIHTHNNTTEDRFRTRAEIWLHAIMGHPRHRDTFDSSIIAPGDWPFLLYASRVLADRTLFATCLRTLLDRWYVDELGVFCDAQGPVRIDQLPASMRDIVFPSLKAARERSVDTIINGAVGAFSYVPNKRQ</sequence>
<accession>A0ABP0DKK4</accession>
<feature type="region of interest" description="Disordered" evidence="1">
    <location>
        <begin position="156"/>
        <end position="211"/>
    </location>
</feature>
<feature type="compositionally biased region" description="Low complexity" evidence="1">
    <location>
        <begin position="102"/>
        <end position="114"/>
    </location>
</feature>
<protein>
    <submittedName>
        <fullName evidence="2">Uncharacterized protein</fullName>
    </submittedName>
</protein>
<feature type="compositionally biased region" description="Basic and acidic residues" evidence="1">
    <location>
        <begin position="162"/>
        <end position="172"/>
    </location>
</feature>
<comment type="caution">
    <text evidence="2">The sequence shown here is derived from an EMBL/GenBank/DDBJ whole genome shotgun (WGS) entry which is preliminary data.</text>
</comment>
<gene>
    <name evidence="2" type="ORF">SEPCBS57363_003268</name>
</gene>
<evidence type="ECO:0000256" key="1">
    <source>
        <dbReference type="SAM" id="MobiDB-lite"/>
    </source>
</evidence>
<proteinExistence type="predicted"/>
<evidence type="ECO:0000313" key="3">
    <source>
        <dbReference type="Proteomes" id="UP001642501"/>
    </source>
</evidence>
<feature type="compositionally biased region" description="Basic residues" evidence="1">
    <location>
        <begin position="122"/>
        <end position="132"/>
    </location>
</feature>
<evidence type="ECO:0000313" key="2">
    <source>
        <dbReference type="EMBL" id="CAK7268785.1"/>
    </source>
</evidence>
<keyword evidence="3" id="KW-1185">Reference proteome</keyword>
<dbReference type="Proteomes" id="UP001642501">
    <property type="component" value="Unassembled WGS sequence"/>
</dbReference>
<feature type="region of interest" description="Disordered" evidence="1">
    <location>
        <begin position="87"/>
        <end position="144"/>
    </location>
</feature>
<feature type="compositionally biased region" description="Low complexity" evidence="1">
    <location>
        <begin position="173"/>
        <end position="185"/>
    </location>
</feature>